<keyword evidence="2" id="KW-1185">Reference proteome</keyword>
<reference evidence="1 2" key="1">
    <citation type="submission" date="2019-03" db="EMBL/GenBank/DDBJ databases">
        <title>Genomic Encyclopedia of Type Strains, Phase IV (KMG-IV): sequencing the most valuable type-strain genomes for metagenomic binning, comparative biology and taxonomic classification.</title>
        <authorList>
            <person name="Goeker M."/>
        </authorList>
    </citation>
    <scope>NUCLEOTIDE SEQUENCE [LARGE SCALE GENOMIC DNA]</scope>
    <source>
        <strain evidence="1 2">DSM 21667</strain>
    </source>
</reference>
<name>A0A4R6Z9M4_9GAMM</name>
<sequence>MMNTQEFAPYSIAVALPTYLKSLVERMLQGVLRDQHEHGLRWYLNDAANADVTVRLMGDGSQAISPNLLAEVRRRDGGIDVVHIEGPWRTGAMALALTRIGQMLRAEAGSDAADAAWLFLRRWCDNVADAQPRMLELRIGGRVVALLDPIRYTWHALDRQAPAEFDALLDAMAREGWSLNTAQVAVLSAPAAAPLKPMLWKFGLHAGRQGALPPLLHMPALKLKGWPYFAAGGARSFADLIAQLRSGANNRSSLQSLALAPRAVVDGFLNACYVCEFFHDNPALLHSPPQSGSAVPLSVAPASQQRSVISAIRRSLQVDRP</sequence>
<comment type="caution">
    <text evidence="1">The sequence shown here is derived from an EMBL/GenBank/DDBJ whole genome shotgun (WGS) entry which is preliminary data.</text>
</comment>
<proteinExistence type="predicted"/>
<dbReference type="RefSeq" id="WP_133816731.1">
    <property type="nucleotide sequence ID" value="NZ_SNZH01000001.1"/>
</dbReference>
<gene>
    <name evidence="1" type="ORF">DFR29_101230</name>
</gene>
<accession>A0A4R6Z9M4</accession>
<dbReference type="EMBL" id="SNZH01000001">
    <property type="protein sequence ID" value="TDR48610.1"/>
    <property type="molecule type" value="Genomic_DNA"/>
</dbReference>
<evidence type="ECO:0000313" key="1">
    <source>
        <dbReference type="EMBL" id="TDR48610.1"/>
    </source>
</evidence>
<organism evidence="1 2">
    <name type="scientific">Tahibacter aquaticus</name>
    <dbReference type="NCBI Taxonomy" id="520092"/>
    <lineage>
        <taxon>Bacteria</taxon>
        <taxon>Pseudomonadati</taxon>
        <taxon>Pseudomonadota</taxon>
        <taxon>Gammaproteobacteria</taxon>
        <taxon>Lysobacterales</taxon>
        <taxon>Rhodanobacteraceae</taxon>
        <taxon>Tahibacter</taxon>
    </lineage>
</organism>
<evidence type="ECO:0000313" key="2">
    <source>
        <dbReference type="Proteomes" id="UP000295293"/>
    </source>
</evidence>
<dbReference type="AlphaFoldDB" id="A0A4R6Z9M4"/>
<protein>
    <submittedName>
        <fullName evidence="1">Uncharacterized protein</fullName>
    </submittedName>
</protein>
<dbReference type="Proteomes" id="UP000295293">
    <property type="component" value="Unassembled WGS sequence"/>
</dbReference>